<dbReference type="InterPro" id="IPR000620">
    <property type="entry name" value="EamA_dom"/>
</dbReference>
<evidence type="ECO:0000256" key="1">
    <source>
        <dbReference type="SAM" id="Phobius"/>
    </source>
</evidence>
<sequence length="321" mass="36138">MWLMVAIAAYLINAVVYVADKFILSKKIHSSVVYAFFVSIWSVFNLALLPFAFWIPSGREFGLDFLAGLLFLGTLIFWYKALHQSEATRVVPVVGALVPIFSLFLAFIFLGQGIGKSQFVAFTVLVIGGAMISVRRTRFYYLSQWWARAREIGGDFLGSIHSRYRPTRRLVLNSLIAAFFFAAYYVLAKHIFTTQPFIGAFVWSRIGTFAGALAILAVPKWREQIKEHQRGVKTPKNLLFFLLVRLAAAAAFIMLNWAISLGNVALVSALQGTQYLFLILLVFFLSAQHPDYIKEEMGRGVLAQKFFGALLVCLGLYLLLY</sequence>
<protein>
    <recommendedName>
        <fullName evidence="2">EamA domain-containing protein</fullName>
    </recommendedName>
</protein>
<feature type="transmembrane region" description="Helical" evidence="1">
    <location>
        <begin position="200"/>
        <end position="218"/>
    </location>
</feature>
<dbReference type="SUPFAM" id="SSF103481">
    <property type="entry name" value="Multidrug resistance efflux transporter EmrE"/>
    <property type="match status" value="1"/>
</dbReference>
<feature type="transmembrane region" description="Helical" evidence="1">
    <location>
        <begin position="265"/>
        <end position="287"/>
    </location>
</feature>
<accession>A0A2G9ZMX7</accession>
<dbReference type="Pfam" id="PF00892">
    <property type="entry name" value="EamA"/>
    <property type="match status" value="1"/>
</dbReference>
<dbReference type="EMBL" id="PCSD01000072">
    <property type="protein sequence ID" value="PIP33688.1"/>
    <property type="molecule type" value="Genomic_DNA"/>
</dbReference>
<evidence type="ECO:0000313" key="4">
    <source>
        <dbReference type="Proteomes" id="UP000230729"/>
    </source>
</evidence>
<feature type="transmembrane region" description="Helical" evidence="1">
    <location>
        <begin position="117"/>
        <end position="134"/>
    </location>
</feature>
<feature type="transmembrane region" description="Helical" evidence="1">
    <location>
        <begin position="91"/>
        <end position="111"/>
    </location>
</feature>
<evidence type="ECO:0000259" key="2">
    <source>
        <dbReference type="Pfam" id="PF00892"/>
    </source>
</evidence>
<feature type="transmembrane region" description="Helical" evidence="1">
    <location>
        <begin position="6"/>
        <end position="24"/>
    </location>
</feature>
<feature type="domain" description="EamA" evidence="2">
    <location>
        <begin position="2"/>
        <end position="133"/>
    </location>
</feature>
<dbReference type="PANTHER" id="PTHR22911">
    <property type="entry name" value="ACYL-MALONYL CONDENSING ENZYME-RELATED"/>
    <property type="match status" value="1"/>
</dbReference>
<keyword evidence="1" id="KW-0812">Transmembrane</keyword>
<dbReference type="Proteomes" id="UP000230729">
    <property type="component" value="Unassembled WGS sequence"/>
</dbReference>
<keyword evidence="1" id="KW-0472">Membrane</keyword>
<dbReference type="AlphaFoldDB" id="A0A2G9ZMX7"/>
<comment type="caution">
    <text evidence="3">The sequence shown here is derived from an EMBL/GenBank/DDBJ whole genome shotgun (WGS) entry which is preliminary data.</text>
</comment>
<feature type="transmembrane region" description="Helical" evidence="1">
    <location>
        <begin position="299"/>
        <end position="320"/>
    </location>
</feature>
<dbReference type="PANTHER" id="PTHR22911:SF137">
    <property type="entry name" value="SOLUTE CARRIER FAMILY 35 MEMBER G2-RELATED"/>
    <property type="match status" value="1"/>
</dbReference>
<organism evidence="3 4">
    <name type="scientific">Candidatus Falkowbacteria bacterium CG23_combo_of_CG06-09_8_20_14_all_49_15</name>
    <dbReference type="NCBI Taxonomy" id="1974572"/>
    <lineage>
        <taxon>Bacteria</taxon>
        <taxon>Candidatus Falkowiibacteriota</taxon>
    </lineage>
</organism>
<feature type="transmembrane region" description="Helical" evidence="1">
    <location>
        <begin position="170"/>
        <end position="188"/>
    </location>
</feature>
<keyword evidence="1" id="KW-1133">Transmembrane helix</keyword>
<feature type="transmembrane region" description="Helical" evidence="1">
    <location>
        <begin position="61"/>
        <end position="79"/>
    </location>
</feature>
<reference evidence="3 4" key="1">
    <citation type="submission" date="2017-09" db="EMBL/GenBank/DDBJ databases">
        <title>Depth-based differentiation of microbial function through sediment-hosted aquifers and enrichment of novel symbionts in the deep terrestrial subsurface.</title>
        <authorList>
            <person name="Probst A.J."/>
            <person name="Ladd B."/>
            <person name="Jarett J.K."/>
            <person name="Geller-Mcgrath D.E."/>
            <person name="Sieber C.M."/>
            <person name="Emerson J.B."/>
            <person name="Anantharaman K."/>
            <person name="Thomas B.C."/>
            <person name="Malmstrom R."/>
            <person name="Stieglmeier M."/>
            <person name="Klingl A."/>
            <person name="Woyke T."/>
            <person name="Ryan C.M."/>
            <person name="Banfield J.F."/>
        </authorList>
    </citation>
    <scope>NUCLEOTIDE SEQUENCE [LARGE SCALE GENOMIC DNA]</scope>
    <source>
        <strain evidence="3">CG23_combo_of_CG06-09_8_20_14_all_49_15</strain>
    </source>
</reference>
<gene>
    <name evidence="3" type="ORF">COX22_02995</name>
</gene>
<name>A0A2G9ZMX7_9BACT</name>
<evidence type="ECO:0000313" key="3">
    <source>
        <dbReference type="EMBL" id="PIP33688.1"/>
    </source>
</evidence>
<proteinExistence type="predicted"/>
<dbReference type="InterPro" id="IPR037185">
    <property type="entry name" value="EmrE-like"/>
</dbReference>
<dbReference type="GO" id="GO:0016020">
    <property type="term" value="C:membrane"/>
    <property type="evidence" value="ECO:0007669"/>
    <property type="project" value="InterPro"/>
</dbReference>
<feature type="transmembrane region" description="Helical" evidence="1">
    <location>
        <begin position="31"/>
        <end position="55"/>
    </location>
</feature>
<feature type="transmembrane region" description="Helical" evidence="1">
    <location>
        <begin position="238"/>
        <end position="259"/>
    </location>
</feature>